<keyword evidence="2" id="KW-0812">Transmembrane</keyword>
<dbReference type="InterPro" id="IPR028000">
    <property type="entry name" value="Pma1"/>
</dbReference>
<feature type="transmembrane region" description="Helical" evidence="2">
    <location>
        <begin position="246"/>
        <end position="270"/>
    </location>
</feature>
<feature type="compositionally biased region" description="Pro residues" evidence="1">
    <location>
        <begin position="315"/>
        <end position="324"/>
    </location>
</feature>
<evidence type="ECO:0000256" key="2">
    <source>
        <dbReference type="SAM" id="Phobius"/>
    </source>
</evidence>
<reference evidence="4" key="1">
    <citation type="journal article" date="2020" name="Phytopathology">
        <title>Genome sequence and comparative analysis of Colletotrichum gloeosporioides isolated from Liriodendron leaves.</title>
        <authorList>
            <person name="Fu F.F."/>
            <person name="Hao Z."/>
            <person name="Wang P."/>
            <person name="Lu Y."/>
            <person name="Xue L.J."/>
            <person name="Wei G."/>
            <person name="Tian Y."/>
            <person name="Baishi H."/>
            <person name="Xu H."/>
            <person name="Shi J."/>
            <person name="Cheng T."/>
            <person name="Wang G."/>
            <person name="Yi Y."/>
            <person name="Chen J."/>
        </authorList>
    </citation>
    <scope>NUCLEOTIDE SEQUENCE</scope>
    <source>
        <strain evidence="4">Lc1</strain>
    </source>
</reference>
<organism evidence="4 5">
    <name type="scientific">Colletotrichum gloeosporioides</name>
    <name type="common">Anthracnose fungus</name>
    <name type="synonym">Glomerella cingulata</name>
    <dbReference type="NCBI Taxonomy" id="474922"/>
    <lineage>
        <taxon>Eukaryota</taxon>
        <taxon>Fungi</taxon>
        <taxon>Dikarya</taxon>
        <taxon>Ascomycota</taxon>
        <taxon>Pezizomycotina</taxon>
        <taxon>Sordariomycetes</taxon>
        <taxon>Hypocreomycetidae</taxon>
        <taxon>Glomerellales</taxon>
        <taxon>Glomerellaceae</taxon>
        <taxon>Colletotrichum</taxon>
        <taxon>Colletotrichum gloeosporioides species complex</taxon>
    </lineage>
</organism>
<feature type="region of interest" description="Disordered" evidence="1">
    <location>
        <begin position="306"/>
        <end position="347"/>
    </location>
</feature>
<feature type="chain" id="PRO_5034673285" evidence="3">
    <location>
        <begin position="25"/>
        <end position="347"/>
    </location>
</feature>
<name>A0A8H4CPY2_COLGL</name>
<evidence type="ECO:0000313" key="4">
    <source>
        <dbReference type="EMBL" id="KAF3807727.1"/>
    </source>
</evidence>
<keyword evidence="2" id="KW-1133">Transmembrane helix</keyword>
<dbReference type="GeneID" id="69014605"/>
<keyword evidence="2" id="KW-0472">Membrane</keyword>
<dbReference type="Proteomes" id="UP000613401">
    <property type="component" value="Unassembled WGS sequence"/>
</dbReference>
<protein>
    <submittedName>
        <fullName evidence="4">Uncharacterized protein</fullName>
    </submittedName>
</protein>
<dbReference type="RefSeq" id="XP_045266886.1">
    <property type="nucleotide sequence ID" value="XM_045407441.1"/>
</dbReference>
<sequence>MVTWGAPSRRGLALLAASLALTQAAIFPRQSSEAPRAWVTVEADGATKTITPTVNDGKTTSAFPGNTALPTAEAQGGGAFVLCNPAAGSGGLAQPFCAPAKDNQVEGGKTYFAPTPARAAAAALSPHASTATRGTAANRVPVTWDASLFPSSNTVVQVQGDYGVTSTIKEPGHGFSSLEIPAAAGFFEWAVLGYDMPAGEAMDVQLFLAVPAANGSIVARNAGPKVRVVSNNRTSVNDPVRRKVNVLGIVLPIVFGVLSLGGIGWFVWWYGRRKGMFASRSQGYGIGKSRGQRTDGLRLADGTFTSANRGGVEMMPPPRPPPPSTGNAFRDELNRQERNNEARSDMM</sequence>
<accession>A0A8H4CPY2</accession>
<proteinExistence type="predicted"/>
<evidence type="ECO:0000313" key="5">
    <source>
        <dbReference type="Proteomes" id="UP000613401"/>
    </source>
</evidence>
<reference evidence="4" key="2">
    <citation type="submission" date="2020-03" db="EMBL/GenBank/DDBJ databases">
        <authorList>
            <person name="Fu F.-F."/>
            <person name="Chen J."/>
        </authorList>
    </citation>
    <scope>NUCLEOTIDE SEQUENCE</scope>
    <source>
        <strain evidence="4">Lc1</strain>
    </source>
</reference>
<feature type="signal peptide" evidence="3">
    <location>
        <begin position="1"/>
        <end position="24"/>
    </location>
</feature>
<keyword evidence="3" id="KW-0732">Signal</keyword>
<dbReference type="Pfam" id="PF14610">
    <property type="entry name" value="Psg1"/>
    <property type="match status" value="1"/>
</dbReference>
<dbReference type="AlphaFoldDB" id="A0A8H4CPY2"/>
<dbReference type="EMBL" id="WVTB01000027">
    <property type="protein sequence ID" value="KAF3807727.1"/>
    <property type="molecule type" value="Genomic_DNA"/>
</dbReference>
<feature type="compositionally biased region" description="Basic and acidic residues" evidence="1">
    <location>
        <begin position="329"/>
        <end position="347"/>
    </location>
</feature>
<comment type="caution">
    <text evidence="4">The sequence shown here is derived from an EMBL/GenBank/DDBJ whole genome shotgun (WGS) entry which is preliminary data.</text>
</comment>
<keyword evidence="5" id="KW-1185">Reference proteome</keyword>
<evidence type="ECO:0000256" key="3">
    <source>
        <dbReference type="SAM" id="SignalP"/>
    </source>
</evidence>
<evidence type="ECO:0000256" key="1">
    <source>
        <dbReference type="SAM" id="MobiDB-lite"/>
    </source>
</evidence>
<gene>
    <name evidence="4" type="ORF">GCG54_00007460</name>
</gene>